<proteinExistence type="predicted"/>
<evidence type="ECO:0000256" key="1">
    <source>
        <dbReference type="SAM" id="Phobius"/>
    </source>
</evidence>
<keyword evidence="1" id="KW-1133">Transmembrane helix</keyword>
<sequence>MKNIKVSFDTWIQLLGMLGVLGGLVFVGLEMQQSQRIAIAGQLQARSDAIMNYWSAPLDGNETALYVLEQNIGDDFIITNEEERAVWSLITRIRILSLNNAWRQYGLGLIPSETFEGTRSSMLRLYSTCRARPLVVRAVPEDFLQYLQANSAVDCGD</sequence>
<protein>
    <submittedName>
        <fullName evidence="2">Uncharacterized protein</fullName>
    </submittedName>
</protein>
<keyword evidence="1" id="KW-0472">Membrane</keyword>
<reference evidence="2" key="1">
    <citation type="journal article" date="2011" name="Environ. Microbiol.">
        <title>Time-series analyses of Monterey Bay coastal microbial picoplankton using a 'genome proxy' microarray.</title>
        <authorList>
            <person name="Rich V.I."/>
            <person name="Pham V.D."/>
            <person name="Eppley J."/>
            <person name="Shi Y."/>
            <person name="DeLong E.F."/>
        </authorList>
    </citation>
    <scope>NUCLEOTIDE SEQUENCE</scope>
</reference>
<evidence type="ECO:0000313" key="2">
    <source>
        <dbReference type="EMBL" id="ADI17701.1"/>
    </source>
</evidence>
<feature type="transmembrane region" description="Helical" evidence="1">
    <location>
        <begin position="12"/>
        <end position="29"/>
    </location>
</feature>
<organism evidence="2">
    <name type="scientific">uncultured Oceanospirillales bacterium HF0130_25G24</name>
    <dbReference type="NCBI Taxonomy" id="710744"/>
    <lineage>
        <taxon>Bacteria</taxon>
        <taxon>Pseudomonadati</taxon>
        <taxon>Pseudomonadota</taxon>
        <taxon>Gammaproteobacteria</taxon>
        <taxon>Oceanospirillales</taxon>
        <taxon>environmental samples</taxon>
    </lineage>
</organism>
<dbReference type="EMBL" id="GU474872">
    <property type="protein sequence ID" value="ADI17701.1"/>
    <property type="molecule type" value="Genomic_DNA"/>
</dbReference>
<accession>E0XTG0</accession>
<keyword evidence="1" id="KW-0812">Transmembrane</keyword>
<dbReference type="AlphaFoldDB" id="E0XTG0"/>
<name>E0XTG0_9GAMM</name>